<dbReference type="Pfam" id="PF07484">
    <property type="entry name" value="Collar"/>
    <property type="match status" value="1"/>
</dbReference>
<dbReference type="Proteomes" id="UP000002432">
    <property type="component" value="Chromosome"/>
</dbReference>
<gene>
    <name evidence="2" type="ordered locus">Acid345_2454</name>
</gene>
<name>Q1INU5_KORVE</name>
<dbReference type="SUPFAM" id="SSF88874">
    <property type="entry name" value="Receptor-binding domain of short tail fibre protein gp12"/>
    <property type="match status" value="1"/>
</dbReference>
<dbReference type="RefSeq" id="WP_011523256.1">
    <property type="nucleotide sequence ID" value="NC_008009.1"/>
</dbReference>
<dbReference type="OrthoDB" id="9810174at2"/>
<feature type="domain" description="Phage tail collar" evidence="1">
    <location>
        <begin position="8"/>
        <end position="63"/>
    </location>
</feature>
<accession>Q1INU5</accession>
<dbReference type="InterPro" id="IPR037053">
    <property type="entry name" value="Phage_tail_collar_dom_sf"/>
</dbReference>
<protein>
    <submittedName>
        <fullName evidence="2">Phage Tail Collar</fullName>
    </submittedName>
</protein>
<dbReference type="STRING" id="204669.Acid345_2454"/>
<dbReference type="KEGG" id="aba:Acid345_2454"/>
<reference evidence="2 3" key="1">
    <citation type="journal article" date="2009" name="Appl. Environ. Microbiol.">
        <title>Three genomes from the phylum Acidobacteria provide insight into the lifestyles of these microorganisms in soils.</title>
        <authorList>
            <person name="Ward N.L."/>
            <person name="Challacombe J.F."/>
            <person name="Janssen P.H."/>
            <person name="Henrissat B."/>
            <person name="Coutinho P.M."/>
            <person name="Wu M."/>
            <person name="Xie G."/>
            <person name="Haft D.H."/>
            <person name="Sait M."/>
            <person name="Badger J."/>
            <person name="Barabote R.D."/>
            <person name="Bradley B."/>
            <person name="Brettin T.S."/>
            <person name="Brinkac L.M."/>
            <person name="Bruce D."/>
            <person name="Creasy T."/>
            <person name="Daugherty S.C."/>
            <person name="Davidsen T.M."/>
            <person name="DeBoy R.T."/>
            <person name="Detter J.C."/>
            <person name="Dodson R.J."/>
            <person name="Durkin A.S."/>
            <person name="Ganapathy A."/>
            <person name="Gwinn-Giglio M."/>
            <person name="Han C.S."/>
            <person name="Khouri H."/>
            <person name="Kiss H."/>
            <person name="Kothari S.P."/>
            <person name="Madupu R."/>
            <person name="Nelson K.E."/>
            <person name="Nelson W.C."/>
            <person name="Paulsen I."/>
            <person name="Penn K."/>
            <person name="Ren Q."/>
            <person name="Rosovitz M.J."/>
            <person name="Selengut J.D."/>
            <person name="Shrivastava S."/>
            <person name="Sullivan S.A."/>
            <person name="Tapia R."/>
            <person name="Thompson L.S."/>
            <person name="Watkins K.L."/>
            <person name="Yang Q."/>
            <person name="Yu C."/>
            <person name="Zafar N."/>
            <person name="Zhou L."/>
            <person name="Kuske C.R."/>
        </authorList>
    </citation>
    <scope>NUCLEOTIDE SEQUENCE [LARGE SCALE GENOMIC DNA]</scope>
    <source>
        <strain evidence="2 3">Ellin345</strain>
    </source>
</reference>
<keyword evidence="3" id="KW-1185">Reference proteome</keyword>
<organism evidence="2 3">
    <name type="scientific">Koribacter versatilis (strain Ellin345)</name>
    <dbReference type="NCBI Taxonomy" id="204669"/>
    <lineage>
        <taxon>Bacteria</taxon>
        <taxon>Pseudomonadati</taxon>
        <taxon>Acidobacteriota</taxon>
        <taxon>Terriglobia</taxon>
        <taxon>Terriglobales</taxon>
        <taxon>Candidatus Korobacteraceae</taxon>
        <taxon>Candidatus Korobacter</taxon>
    </lineage>
</organism>
<dbReference type="Gene3D" id="3.90.1340.10">
    <property type="entry name" value="Phage tail collar domain"/>
    <property type="match status" value="1"/>
</dbReference>
<evidence type="ECO:0000313" key="3">
    <source>
        <dbReference type="Proteomes" id="UP000002432"/>
    </source>
</evidence>
<sequence length="165" mass="17122">MSNPFLCEIRIVSFNFAPKGWAFCNGQILPINQNQALFSLMGTTYGGNGTTNFALPNLQGRTPFHTGSGFTLGQVGGEQNHTLIITEMPAHTHNLQVNSVAADASSAVGSFFGNAGASNYAATADTSMASGAIASAGGGQPHNNLSPYLVLNFVVALVGIFPSRN</sequence>
<dbReference type="AlphaFoldDB" id="Q1INU5"/>
<dbReference type="EMBL" id="CP000360">
    <property type="protein sequence ID" value="ABF41455.1"/>
    <property type="molecule type" value="Genomic_DNA"/>
</dbReference>
<evidence type="ECO:0000313" key="2">
    <source>
        <dbReference type="EMBL" id="ABF41455.1"/>
    </source>
</evidence>
<dbReference type="HOGENOM" id="CLU_087872_0_0_0"/>
<proteinExistence type="predicted"/>
<dbReference type="EnsemblBacteria" id="ABF41455">
    <property type="protein sequence ID" value="ABF41455"/>
    <property type="gene ID" value="Acid345_2454"/>
</dbReference>
<dbReference type="InterPro" id="IPR011083">
    <property type="entry name" value="Phage_tail_collar_dom"/>
</dbReference>
<dbReference type="eggNOG" id="COG4675">
    <property type="taxonomic scope" value="Bacteria"/>
</dbReference>
<evidence type="ECO:0000259" key="1">
    <source>
        <dbReference type="Pfam" id="PF07484"/>
    </source>
</evidence>